<evidence type="ECO:0000259" key="6">
    <source>
        <dbReference type="PROSITE" id="PS51012"/>
    </source>
</evidence>
<organism evidence="7 8">
    <name type="scientific">Candidatus Merdibacter merdavium</name>
    <dbReference type="NCBI Taxonomy" id="2838692"/>
    <lineage>
        <taxon>Bacteria</taxon>
        <taxon>Bacillati</taxon>
        <taxon>Bacillota</taxon>
        <taxon>Erysipelotrichia</taxon>
        <taxon>Erysipelotrichales</taxon>
        <taxon>Erysipelotrichaceae</taxon>
        <taxon>Merdibacter</taxon>
    </lineage>
</organism>
<reference evidence="7" key="1">
    <citation type="journal article" date="2021" name="PeerJ">
        <title>Extensive microbial diversity within the chicken gut microbiome revealed by metagenomics and culture.</title>
        <authorList>
            <person name="Gilroy R."/>
            <person name="Ravi A."/>
            <person name="Getino M."/>
            <person name="Pursley I."/>
            <person name="Horton D.L."/>
            <person name="Alikhan N.F."/>
            <person name="Baker D."/>
            <person name="Gharbi K."/>
            <person name="Hall N."/>
            <person name="Watson M."/>
            <person name="Adriaenssens E.M."/>
            <person name="Foster-Nyarko E."/>
            <person name="Jarju S."/>
            <person name="Secka A."/>
            <person name="Antonio M."/>
            <person name="Oren A."/>
            <person name="Chaudhuri R.R."/>
            <person name="La Ragione R."/>
            <person name="Hildebrand F."/>
            <person name="Pallen M.J."/>
        </authorList>
    </citation>
    <scope>NUCLEOTIDE SEQUENCE</scope>
    <source>
        <strain evidence="7">CHK187-11901</strain>
    </source>
</reference>
<keyword evidence="5" id="KW-0813">Transport</keyword>
<evidence type="ECO:0000256" key="4">
    <source>
        <dbReference type="ARBA" id="ARBA00023136"/>
    </source>
</evidence>
<evidence type="ECO:0000256" key="3">
    <source>
        <dbReference type="ARBA" id="ARBA00022989"/>
    </source>
</evidence>
<name>A0A9D2NUM4_9FIRM</name>
<comment type="subcellular location">
    <subcellularLocation>
        <location evidence="5">Cell membrane</location>
        <topology evidence="5">Multi-pass membrane protein</topology>
    </subcellularLocation>
    <subcellularLocation>
        <location evidence="1">Membrane</location>
        <topology evidence="1">Multi-pass membrane protein</topology>
    </subcellularLocation>
</comment>
<feature type="transmembrane region" description="Helical" evidence="5">
    <location>
        <begin position="139"/>
        <end position="162"/>
    </location>
</feature>
<evidence type="ECO:0000256" key="2">
    <source>
        <dbReference type="ARBA" id="ARBA00022692"/>
    </source>
</evidence>
<accession>A0A9D2NUM4</accession>
<dbReference type="InterPro" id="IPR051784">
    <property type="entry name" value="Nod_factor_ABC_transporter"/>
</dbReference>
<keyword evidence="3 5" id="KW-1133">Transmembrane helix</keyword>
<dbReference type="InterPro" id="IPR000412">
    <property type="entry name" value="ABC_2_transport"/>
</dbReference>
<dbReference type="AlphaFoldDB" id="A0A9D2NUM4"/>
<comment type="caution">
    <text evidence="5">Lacks conserved residue(s) required for the propagation of feature annotation.</text>
</comment>
<feature type="transmembrane region" description="Helical" evidence="5">
    <location>
        <begin position="26"/>
        <end position="48"/>
    </location>
</feature>
<gene>
    <name evidence="7" type="ORF">H9702_07925</name>
</gene>
<dbReference type="EMBL" id="DWWM01000051">
    <property type="protein sequence ID" value="HJC37038.1"/>
    <property type="molecule type" value="Genomic_DNA"/>
</dbReference>
<sequence length="255" mass="27797">MRDEWKDTIILTWRCCLLSLRNPDTLLTSVMLPGLMMALFVFLFGTLIQIEDMAYVDYIVPGVLLQCVGQCSSTTSVMVCREVRTGMAGRLCILPIRRSSYLHGHVLEALIRNLITSVIVLIVAVILGYCPAFDPGGWLLALALLICVILVFSWLAIIVGLLARSEEGASALSALAIILPYLSSGFVPAAAMPGPLAFFAQVQPLTPIIEVMRGALLGLSADPRMIMLAFGWCALLFIGFRLCGNRLLRHALSTQ</sequence>
<reference evidence="7" key="2">
    <citation type="submission" date="2021-04" db="EMBL/GenBank/DDBJ databases">
        <authorList>
            <person name="Gilroy R."/>
        </authorList>
    </citation>
    <scope>NUCLEOTIDE SEQUENCE</scope>
    <source>
        <strain evidence="7">CHK187-11901</strain>
    </source>
</reference>
<dbReference type="GO" id="GO:0140359">
    <property type="term" value="F:ABC-type transporter activity"/>
    <property type="evidence" value="ECO:0007669"/>
    <property type="project" value="InterPro"/>
</dbReference>
<feature type="transmembrane region" description="Helical" evidence="5">
    <location>
        <begin position="225"/>
        <end position="243"/>
    </location>
</feature>
<dbReference type="InterPro" id="IPR047817">
    <property type="entry name" value="ABC2_TM_bact-type"/>
</dbReference>
<keyword evidence="2 5" id="KW-0812">Transmembrane</keyword>
<comment type="caution">
    <text evidence="7">The sequence shown here is derived from an EMBL/GenBank/DDBJ whole genome shotgun (WGS) entry which is preliminary data.</text>
</comment>
<keyword evidence="5" id="KW-1003">Cell membrane</keyword>
<dbReference type="PROSITE" id="PS51012">
    <property type="entry name" value="ABC_TM2"/>
    <property type="match status" value="1"/>
</dbReference>
<feature type="transmembrane region" description="Helical" evidence="5">
    <location>
        <begin position="169"/>
        <end position="191"/>
    </location>
</feature>
<evidence type="ECO:0000313" key="7">
    <source>
        <dbReference type="EMBL" id="HJC37038.1"/>
    </source>
</evidence>
<dbReference type="Pfam" id="PF01061">
    <property type="entry name" value="ABC2_membrane"/>
    <property type="match status" value="1"/>
</dbReference>
<dbReference type="Proteomes" id="UP000823896">
    <property type="component" value="Unassembled WGS sequence"/>
</dbReference>
<dbReference type="PANTHER" id="PTHR43229">
    <property type="entry name" value="NODULATION PROTEIN J"/>
    <property type="match status" value="1"/>
</dbReference>
<keyword evidence="4 5" id="KW-0472">Membrane</keyword>
<dbReference type="PANTHER" id="PTHR43229:SF2">
    <property type="entry name" value="NODULATION PROTEIN J"/>
    <property type="match status" value="1"/>
</dbReference>
<evidence type="ECO:0000256" key="1">
    <source>
        <dbReference type="ARBA" id="ARBA00004141"/>
    </source>
</evidence>
<feature type="domain" description="ABC transmembrane type-2" evidence="6">
    <location>
        <begin position="24"/>
        <end position="251"/>
    </location>
</feature>
<proteinExistence type="inferred from homology"/>
<feature type="transmembrane region" description="Helical" evidence="5">
    <location>
        <begin position="106"/>
        <end position="127"/>
    </location>
</feature>
<evidence type="ECO:0000256" key="5">
    <source>
        <dbReference type="RuleBase" id="RU361157"/>
    </source>
</evidence>
<evidence type="ECO:0000313" key="8">
    <source>
        <dbReference type="Proteomes" id="UP000823896"/>
    </source>
</evidence>
<dbReference type="InterPro" id="IPR013525">
    <property type="entry name" value="ABC2_TM"/>
</dbReference>
<dbReference type="PIRSF" id="PIRSF006648">
    <property type="entry name" value="DrrB"/>
    <property type="match status" value="1"/>
</dbReference>
<comment type="similarity">
    <text evidence="5">Belongs to the ABC-2 integral membrane protein family.</text>
</comment>
<dbReference type="GO" id="GO:0043190">
    <property type="term" value="C:ATP-binding cassette (ABC) transporter complex"/>
    <property type="evidence" value="ECO:0007669"/>
    <property type="project" value="InterPro"/>
</dbReference>
<protein>
    <recommendedName>
        <fullName evidence="5">Transport permease protein</fullName>
    </recommendedName>
</protein>